<evidence type="ECO:0000256" key="8">
    <source>
        <dbReference type="ARBA" id="ARBA00072606"/>
    </source>
</evidence>
<dbReference type="STRING" id="555778.Hneap_1866"/>
<keyword evidence="11" id="KW-1185">Reference proteome</keyword>
<dbReference type="EMBL" id="CP001801">
    <property type="protein sequence ID" value="ACX96688.1"/>
    <property type="molecule type" value="Genomic_DNA"/>
</dbReference>
<dbReference type="HOGENOM" id="CLU_089358_1_1_6"/>
<dbReference type="PANTHER" id="PTHR21058">
    <property type="entry name" value="6,7-DIMETHYL-8-RIBITYLLUMAZINE SYNTHASE DMRL SYNTHASE LUMAZINE SYNTHASE"/>
    <property type="match status" value="1"/>
</dbReference>
<dbReference type="InterPro" id="IPR034964">
    <property type="entry name" value="LS"/>
</dbReference>
<evidence type="ECO:0000256" key="7">
    <source>
        <dbReference type="ARBA" id="ARBA00058151"/>
    </source>
</evidence>
<dbReference type="SUPFAM" id="SSF52121">
    <property type="entry name" value="Lumazine synthase"/>
    <property type="match status" value="1"/>
</dbReference>
<dbReference type="eggNOG" id="COG0054">
    <property type="taxonomic scope" value="Bacteria"/>
</dbReference>
<feature type="binding site" evidence="9">
    <location>
        <begin position="62"/>
        <end position="64"/>
    </location>
    <ligand>
        <name>5-amino-6-(D-ribitylamino)uracil</name>
        <dbReference type="ChEBI" id="CHEBI:15934"/>
    </ligand>
</feature>
<feature type="binding site" evidence="9">
    <location>
        <begin position="86"/>
        <end position="88"/>
    </location>
    <ligand>
        <name>5-amino-6-(D-ribitylamino)uracil</name>
        <dbReference type="ChEBI" id="CHEBI:15934"/>
    </ligand>
</feature>
<comment type="similarity">
    <text evidence="2 9">Belongs to the DMRL synthase family.</text>
</comment>
<dbReference type="NCBIfam" id="NF000812">
    <property type="entry name" value="PRK00061.1-4"/>
    <property type="match status" value="1"/>
</dbReference>
<dbReference type="KEGG" id="hna:Hneap_1866"/>
<feature type="binding site" evidence="9">
    <location>
        <position position="133"/>
    </location>
    <ligand>
        <name>(2S)-2-hydroxy-3-oxobutyl phosphate</name>
        <dbReference type="ChEBI" id="CHEBI:58830"/>
    </ligand>
</feature>
<comment type="subunit">
    <text evidence="9">Forms an icosahedral capsid composed of 60 subunits, arranged as a dodecamer of pentamers.</text>
</comment>
<evidence type="ECO:0000313" key="11">
    <source>
        <dbReference type="Proteomes" id="UP000009102"/>
    </source>
</evidence>
<evidence type="ECO:0000256" key="4">
    <source>
        <dbReference type="ARBA" id="ARBA00022619"/>
    </source>
</evidence>
<protein>
    <recommendedName>
        <fullName evidence="8 9">6,7-dimethyl-8-ribityllumazine synthase</fullName>
        <shortName evidence="9">DMRL synthase</shortName>
        <shortName evidence="9">LS</shortName>
        <shortName evidence="9">Lumazine synthase</shortName>
        <ecNumber evidence="3 9">2.5.1.78</ecNumber>
    </recommendedName>
</protein>
<keyword evidence="4 9" id="KW-0686">Riboflavin biosynthesis</keyword>
<sequence>MSMAGIKVIEGGLTATGEARYAILSTRWNAFIVDRLVEGAIDTLKRSGVPTDAITLVKVPGAYEIPLVAQRAAASERFDAIICLGAVIRGSTAHFDYVAGEAAKGIAAVSMDFDLPVIFGVLTTDTIEQSIERAGTKAGNKGSEAAATAIEMVNLVKQLDHIE</sequence>
<evidence type="ECO:0000256" key="9">
    <source>
        <dbReference type="HAMAP-Rule" id="MF_00178"/>
    </source>
</evidence>
<evidence type="ECO:0000313" key="10">
    <source>
        <dbReference type="EMBL" id="ACX96688.1"/>
    </source>
</evidence>
<reference evidence="10 11" key="1">
    <citation type="submission" date="2009-10" db="EMBL/GenBank/DDBJ databases">
        <title>Complete sequence of Halothiobacillus neapolitanus c2.</title>
        <authorList>
            <consortium name="US DOE Joint Genome Institute"/>
            <person name="Lucas S."/>
            <person name="Copeland A."/>
            <person name="Lapidus A."/>
            <person name="Glavina del Rio T."/>
            <person name="Tice H."/>
            <person name="Bruce D."/>
            <person name="Goodwin L."/>
            <person name="Pitluck S."/>
            <person name="Davenport K."/>
            <person name="Brettin T."/>
            <person name="Detter J.C."/>
            <person name="Han C."/>
            <person name="Tapia R."/>
            <person name="Larimer F."/>
            <person name="Land M."/>
            <person name="Hauser L."/>
            <person name="Kyrpides N."/>
            <person name="Mikhailova N."/>
            <person name="Kerfeld C."/>
            <person name="Cannon G."/>
            <person name="Heinhort S."/>
        </authorList>
    </citation>
    <scope>NUCLEOTIDE SEQUENCE [LARGE SCALE GENOMIC DNA]</scope>
    <source>
        <strain evidence="11">ATCC 23641 / c2</strain>
    </source>
</reference>
<dbReference type="UniPathway" id="UPA00275">
    <property type="reaction ID" value="UER00404"/>
</dbReference>
<evidence type="ECO:0000256" key="3">
    <source>
        <dbReference type="ARBA" id="ARBA00012664"/>
    </source>
</evidence>
<dbReference type="InterPro" id="IPR002180">
    <property type="entry name" value="LS/RS"/>
</dbReference>
<feature type="binding site" evidence="9">
    <location>
        <position position="119"/>
    </location>
    <ligand>
        <name>5-amino-6-(D-ribitylamino)uracil</name>
        <dbReference type="ChEBI" id="CHEBI:15934"/>
    </ligand>
</feature>
<dbReference type="NCBIfam" id="TIGR00114">
    <property type="entry name" value="lumazine-synth"/>
    <property type="match status" value="1"/>
</dbReference>
<dbReference type="GO" id="GO:0009349">
    <property type="term" value="C:riboflavin synthase complex"/>
    <property type="evidence" value="ECO:0007669"/>
    <property type="project" value="UniProtKB-UniRule"/>
</dbReference>
<feature type="binding site" evidence="9">
    <location>
        <begin position="91"/>
        <end position="92"/>
    </location>
    <ligand>
        <name>(2S)-2-hydroxy-3-oxobutyl phosphate</name>
        <dbReference type="ChEBI" id="CHEBI:58830"/>
    </ligand>
</feature>
<evidence type="ECO:0000256" key="1">
    <source>
        <dbReference type="ARBA" id="ARBA00004917"/>
    </source>
</evidence>
<comment type="function">
    <text evidence="7 9">Catalyzes the formation of 6,7-dimethyl-8-ribityllumazine by condensation of 5-amino-6-(D-ribitylamino)uracil with 3,4-dihydroxy-2-butanone 4-phosphate. This is the penultimate step in the biosynthesis of riboflavin.</text>
</comment>
<dbReference type="Pfam" id="PF00885">
    <property type="entry name" value="DMRL_synthase"/>
    <property type="match status" value="1"/>
</dbReference>
<accession>D0L1W5</accession>
<keyword evidence="5 9" id="KW-0808">Transferase</keyword>
<dbReference type="CDD" id="cd09209">
    <property type="entry name" value="Lumazine_synthase-I"/>
    <property type="match status" value="1"/>
</dbReference>
<evidence type="ECO:0000256" key="2">
    <source>
        <dbReference type="ARBA" id="ARBA00007424"/>
    </source>
</evidence>
<dbReference type="GO" id="GO:0000906">
    <property type="term" value="F:6,7-dimethyl-8-ribityllumazine synthase activity"/>
    <property type="evidence" value="ECO:0007669"/>
    <property type="project" value="UniProtKB-UniRule"/>
</dbReference>
<dbReference type="InterPro" id="IPR036467">
    <property type="entry name" value="LS/RS_sf"/>
</dbReference>
<evidence type="ECO:0000256" key="6">
    <source>
        <dbReference type="ARBA" id="ARBA00048785"/>
    </source>
</evidence>
<organism evidence="10 11">
    <name type="scientific">Halothiobacillus neapolitanus (strain ATCC 23641 / DSM 15147 / CIP 104769 / NCIMB 8539 / c2)</name>
    <name type="common">Thiobacillus neapolitanus</name>
    <dbReference type="NCBI Taxonomy" id="555778"/>
    <lineage>
        <taxon>Bacteria</taxon>
        <taxon>Pseudomonadati</taxon>
        <taxon>Pseudomonadota</taxon>
        <taxon>Gammaproteobacteria</taxon>
        <taxon>Chromatiales</taxon>
        <taxon>Halothiobacillaceae</taxon>
        <taxon>Halothiobacillus</taxon>
    </lineage>
</organism>
<name>D0L1W5_HALNC</name>
<evidence type="ECO:0000256" key="5">
    <source>
        <dbReference type="ARBA" id="ARBA00022679"/>
    </source>
</evidence>
<dbReference type="PANTHER" id="PTHR21058:SF0">
    <property type="entry name" value="6,7-DIMETHYL-8-RIBITYLLUMAZINE SYNTHASE"/>
    <property type="match status" value="1"/>
</dbReference>
<feature type="active site" description="Proton donor" evidence="9">
    <location>
        <position position="94"/>
    </location>
</feature>
<dbReference type="Proteomes" id="UP000009102">
    <property type="component" value="Chromosome"/>
</dbReference>
<gene>
    <name evidence="9" type="primary">ribH</name>
    <name evidence="10" type="ordered locus">Hneap_1866</name>
</gene>
<dbReference type="GO" id="GO:0005829">
    <property type="term" value="C:cytosol"/>
    <property type="evidence" value="ECO:0007669"/>
    <property type="project" value="TreeGrafter"/>
</dbReference>
<comment type="pathway">
    <text evidence="1 9">Cofactor biosynthesis; riboflavin biosynthesis; riboflavin from 2-hydroxy-3-oxobutyl phosphate and 5-amino-6-(D-ribitylamino)uracil: step 1/2.</text>
</comment>
<proteinExistence type="inferred from homology"/>
<dbReference type="GO" id="GO:0009231">
    <property type="term" value="P:riboflavin biosynthetic process"/>
    <property type="evidence" value="ECO:0007669"/>
    <property type="project" value="UniProtKB-UniRule"/>
</dbReference>
<dbReference type="AlphaFoldDB" id="D0L1W5"/>
<dbReference type="HAMAP" id="MF_00178">
    <property type="entry name" value="Lumazine_synth"/>
    <property type="match status" value="1"/>
</dbReference>
<feature type="binding site" evidence="9">
    <location>
        <position position="28"/>
    </location>
    <ligand>
        <name>5-amino-6-(D-ribitylamino)uracil</name>
        <dbReference type="ChEBI" id="CHEBI:15934"/>
    </ligand>
</feature>
<dbReference type="FunFam" id="3.40.50.960:FF:000001">
    <property type="entry name" value="6,7-dimethyl-8-ribityllumazine synthase"/>
    <property type="match status" value="1"/>
</dbReference>
<dbReference type="EC" id="2.5.1.78" evidence="3 9"/>
<comment type="catalytic activity">
    <reaction evidence="6 9">
        <text>(2S)-2-hydroxy-3-oxobutyl phosphate + 5-amino-6-(D-ribitylamino)uracil = 6,7-dimethyl-8-(1-D-ribityl)lumazine + phosphate + 2 H2O + H(+)</text>
        <dbReference type="Rhea" id="RHEA:26152"/>
        <dbReference type="ChEBI" id="CHEBI:15377"/>
        <dbReference type="ChEBI" id="CHEBI:15378"/>
        <dbReference type="ChEBI" id="CHEBI:15934"/>
        <dbReference type="ChEBI" id="CHEBI:43474"/>
        <dbReference type="ChEBI" id="CHEBI:58201"/>
        <dbReference type="ChEBI" id="CHEBI:58830"/>
        <dbReference type="EC" id="2.5.1.78"/>
    </reaction>
</comment>
<dbReference type="Gene3D" id="3.40.50.960">
    <property type="entry name" value="Lumazine/riboflavin synthase"/>
    <property type="match status" value="1"/>
</dbReference>